<feature type="region of interest" description="Disordered" evidence="4">
    <location>
        <begin position="1390"/>
        <end position="1414"/>
    </location>
</feature>
<dbReference type="GO" id="GO:0102193">
    <property type="term" value="F:protein-ribulosamine 3-kinase activity"/>
    <property type="evidence" value="ECO:0007669"/>
    <property type="project" value="UniProtKB-EC"/>
</dbReference>
<dbReference type="InterPro" id="IPR027417">
    <property type="entry name" value="P-loop_NTPase"/>
</dbReference>
<dbReference type="SUPFAM" id="SSF50978">
    <property type="entry name" value="WD40 repeat-like"/>
    <property type="match status" value="2"/>
</dbReference>
<dbReference type="PANTHER" id="PTHR10039">
    <property type="entry name" value="AMELOGENIN"/>
    <property type="match status" value="1"/>
</dbReference>
<feature type="compositionally biased region" description="Basic and acidic residues" evidence="4">
    <location>
        <begin position="1390"/>
        <end position="1399"/>
    </location>
</feature>
<dbReference type="SUPFAM" id="SSF56112">
    <property type="entry name" value="Protein kinase-like (PK-like)"/>
    <property type="match status" value="1"/>
</dbReference>
<feature type="region of interest" description="Disordered" evidence="4">
    <location>
        <begin position="414"/>
        <end position="438"/>
    </location>
</feature>
<dbReference type="InterPro" id="IPR029058">
    <property type="entry name" value="AB_hydrolase_fold"/>
</dbReference>
<dbReference type="OrthoDB" id="194358at2759"/>
<dbReference type="InterPro" id="IPR016477">
    <property type="entry name" value="Fructo-/Ketosamine-3-kinase"/>
</dbReference>
<dbReference type="InterPro" id="IPR015943">
    <property type="entry name" value="WD40/YVTN_repeat-like_dom_sf"/>
</dbReference>
<evidence type="ECO:0000256" key="2">
    <source>
        <dbReference type="ARBA" id="ARBA00022737"/>
    </source>
</evidence>
<evidence type="ECO:0000256" key="1">
    <source>
        <dbReference type="ARBA" id="ARBA00011961"/>
    </source>
</evidence>
<comment type="caution">
    <text evidence="7">The sequence shown here is derived from an EMBL/GenBank/DDBJ whole genome shotgun (WGS) entry which is preliminary data.</text>
</comment>
<organism evidence="7 8">
    <name type="scientific">Trichoderma asperellum</name>
    <name type="common">Filamentous fungus</name>
    <dbReference type="NCBI Taxonomy" id="101201"/>
    <lineage>
        <taxon>Eukaryota</taxon>
        <taxon>Fungi</taxon>
        <taxon>Dikarya</taxon>
        <taxon>Ascomycota</taxon>
        <taxon>Pezizomycotina</taxon>
        <taxon>Sordariomycetes</taxon>
        <taxon>Hypocreomycetidae</taxon>
        <taxon>Hypocreales</taxon>
        <taxon>Hypocreaceae</taxon>
        <taxon>Trichoderma</taxon>
    </lineage>
</organism>
<dbReference type="Pfam" id="PF03881">
    <property type="entry name" value="Fructosamin_kin"/>
    <property type="match status" value="1"/>
</dbReference>
<feature type="domain" description="Nephrocystin 3-like N-terminal" evidence="6">
    <location>
        <begin position="734"/>
        <end position="896"/>
    </location>
</feature>
<dbReference type="InterPro" id="IPR056884">
    <property type="entry name" value="NPHP3-like_N"/>
</dbReference>
<evidence type="ECO:0000256" key="4">
    <source>
        <dbReference type="SAM" id="MobiDB-lite"/>
    </source>
</evidence>
<reference evidence="7 8" key="1">
    <citation type="submission" date="2020-07" db="EMBL/GenBank/DDBJ databases">
        <title>Trichoderma asperellum IC-1 whole genome shotgun sequence.</title>
        <authorList>
            <person name="Kanamasa S."/>
            <person name="Takahashi H."/>
        </authorList>
    </citation>
    <scope>NUCLEOTIDE SEQUENCE [LARGE SCALE GENOMIC DNA]</scope>
    <source>
        <strain evidence="7 8">IC-1</strain>
    </source>
</reference>
<gene>
    <name evidence="7" type="ORF">TASIC1_0006008300</name>
</gene>
<dbReference type="InterPro" id="IPR011009">
    <property type="entry name" value="Kinase-like_dom_sf"/>
</dbReference>
<name>A0A6V8QZY1_TRIAP</name>
<dbReference type="InterPro" id="IPR001680">
    <property type="entry name" value="WD40_rpt"/>
</dbReference>
<feature type="compositionally biased region" description="Polar residues" evidence="4">
    <location>
        <begin position="1400"/>
        <end position="1409"/>
    </location>
</feature>
<evidence type="ECO:0000259" key="5">
    <source>
        <dbReference type="Pfam" id="PF22939"/>
    </source>
</evidence>
<dbReference type="EC" id="2.7.1.172" evidence="1"/>
<dbReference type="Gene3D" id="3.40.50.1820">
    <property type="entry name" value="alpha/beta hydrolase"/>
    <property type="match status" value="1"/>
</dbReference>
<dbReference type="InterPro" id="IPR054471">
    <property type="entry name" value="GPIID_WHD"/>
</dbReference>
<dbReference type="Gene3D" id="3.40.50.300">
    <property type="entry name" value="P-loop containing nucleotide triphosphate hydrolases"/>
    <property type="match status" value="1"/>
</dbReference>
<dbReference type="Pfam" id="PF24883">
    <property type="entry name" value="NPHP3_N"/>
    <property type="match status" value="1"/>
</dbReference>
<evidence type="ECO:0000313" key="8">
    <source>
        <dbReference type="Proteomes" id="UP000517252"/>
    </source>
</evidence>
<dbReference type="SUPFAM" id="SSF53474">
    <property type="entry name" value="alpha/beta-Hydrolases"/>
    <property type="match status" value="1"/>
</dbReference>
<dbReference type="Pfam" id="PF22939">
    <property type="entry name" value="WHD_GPIID"/>
    <property type="match status" value="1"/>
</dbReference>
<evidence type="ECO:0000256" key="3">
    <source>
        <dbReference type="ARBA" id="ARBA00048655"/>
    </source>
</evidence>
<feature type="domain" description="GPI inositol-deacylase winged helix" evidence="5">
    <location>
        <begin position="999"/>
        <end position="1088"/>
    </location>
</feature>
<dbReference type="SUPFAM" id="SSF52540">
    <property type="entry name" value="P-loop containing nucleoside triphosphate hydrolases"/>
    <property type="match status" value="1"/>
</dbReference>
<protein>
    <recommendedName>
        <fullName evidence="1">protein-ribulosamine 3-kinase</fullName>
        <ecNumber evidence="1">2.7.1.172</ecNumber>
    </recommendedName>
</protein>
<dbReference type="Gene3D" id="2.130.10.10">
    <property type="entry name" value="YVTN repeat-like/Quinoprotein amine dehydrogenase"/>
    <property type="match status" value="2"/>
</dbReference>
<keyword evidence="2" id="KW-0677">Repeat</keyword>
<feature type="region of interest" description="Disordered" evidence="4">
    <location>
        <begin position="1951"/>
        <end position="1988"/>
    </location>
</feature>
<sequence length="1988" mass="221141">MNYNGADGFEFGAGNTKIDPAVLKELPEGCKVTSTENHGISFWAQTGRIDVRLRDGTPQSFFIKVISKELGMNMTRGEFHSMSAMHNVLPEFVPRPIACGTYRTIADTHFFLCEFREMTNDMPNPHKFAALLSTLHQKSVSPTGKFGFHITTYAGNLPQFVAWEDSWEVFFAKTMRQALDLEIERKGPSEELDVLSCALFEKVIPRLLRPLESDGRVVKPSLVHGDLWYANAGINVDSDQPLVFDACCFFAHNEYEFGQWRPACNRFGDEYIAAYNTFAQISPPEEDFEGRLDLYRLRFDTHVSALFADNETLRTQEQDFDTVCLQPFLPVIVRNKRPWLFDSHVDSLNGALKSQDPGYAGHVAAKSLVAGLHGRVQRRVGWKDLMDAFLREVVLVGDLDKTTLLCFFRKERRKKPDLHPDSPSSSRDSHKSSRSLFSLSKPLSRTSTTLGDQAEGVKGPLGLSLLYSPTAPEIDFIFVHGLGGNSKKTWSKSSLQSHFWPKEWLPKDLAFKNVRIHSYGYDSYYLKGKEDCLNVHHISKSFLGAIGTSPCISNSGTYIIVIGHSMGGLVMKKAYILAKQDAVHNALAGRFAAFYFLATPHREPNSGAVQVINDEFRHFSAGLELWSFYETQNMKRFSSLIVNPESAVLGYREENQIPMTADHRSICKFDTPEDSNYALLRNALASTVSKISTAISELQLKQRRESIKNLKKYLEVADVLDDDLANVCEARMHGSCGWISTKASYVKWRDGESGNDRALWVKGKPATGKSVLAGYVIDQLKESGQACSYFFFRHGDKSKSKLGRCLRSLAFQMASSNAEASDAILAMQADGICLDRVDERTLWRTLFLSGILRATMTRHYWVIDALDECSNPPILFHAILSNMDESIPLRILVTSRDTADLDQGFSVIPPNLVQSLPISITETESDLRLLVERKTQALGVVGPDDRSTLAEKILDKSRGSFLWTILVLEELLRCHSRKEIHQILEDVPRGMESLYKRTLDYMSQAARGKELAKTILMWAACAVRPMTISELDGALTLDTHDSFPRLEESIAALCGQLVVVDKYGRVKMVHETAREFLVAGGFESEFSIEKTKAHTRMAQVCLNYLVGEEMKPPRNSRHRSSANIPATKLDFATYAYKAYSYHLSRADPLAAGTFQLVVQFLGSNVLTWIETIADSRNLNDLIRASKHLKTYANACAAERTPLDPRIRALRQWTTDLARIPAMFANALTVSPSAIYSLIPPFCPTESMVYNTGGSGRRLAVLGASNKQWDDRLLCINFRQGQPRALSYGDEFLAVGLSSGTVVLYYATSYQEYKVFEHGEAVNFIAFKTKTDLVATCGMEMAKVWDIRSGQVVHSLASPPRPLGMEFDGETLLIASRNNYVATWNLGHDARPESARRPWSDTDTPETNRTPPRGTPYALTLSTSHGMLAVAYSGQPITLWDMEEDAYAGSCGKKLSNGETSTHVVVALAFNPNPDISLLAVAYLDGDLALLDPFADQQLECFRANCQTLAPSPNGRLLAAGGANGIIHVYEFDTFKLLYRVKSSNSYIKQLAFSRDSMLLADIRGAQCTVWEPEALLRESLSDDSSGPTSTTVVETVSVEAKAKITDMVVHHTSEVVFCGKDDGSVVLYERKMAASLGTLYSHKSPVRLLAWIERRDALLSVDASNGIFLHRIQKSANKGWLSDLTVLFRSRLESEKAITDVLVGEMAAKFLVSTRESDHLFNLDSGNYERERIYPQIPGIRKWLPHPESSLHLVCVDNDKVCAYRWSDWSEVSSIALSLDNDAAELKNAILYSLGQKQRIMLDLLHPNSSVNTNKIAIIDADCLAVGNNDSSSLGKQLDTVAALDQLATDENGQNTVTTSSPVAPLRSRMATFELSASHVIGIDESRKLVFLNRSFWVCSVDLSESGLEIAQRKDSPTIEVFEHFFVPYDCGDLAVIRGGLDHAERPKWRVEGEKLGGPKLVSDQARPTTQNSTAGSSDLSCVADSEI</sequence>
<dbReference type="PANTHER" id="PTHR10039:SF16">
    <property type="entry name" value="GPI INOSITOL-DEACYLASE"/>
    <property type="match status" value="1"/>
</dbReference>
<comment type="catalytic activity">
    <reaction evidence="3">
        <text>N(6)-D-ribulosyl-L-lysyl-[protein] + ATP = N(6)-(3-O-phospho-D-ribulosyl)-L-lysyl-[protein] + ADP + H(+)</text>
        <dbReference type="Rhea" id="RHEA:48432"/>
        <dbReference type="Rhea" id="RHEA-COMP:12103"/>
        <dbReference type="Rhea" id="RHEA-COMP:12104"/>
        <dbReference type="ChEBI" id="CHEBI:15378"/>
        <dbReference type="ChEBI" id="CHEBI:30616"/>
        <dbReference type="ChEBI" id="CHEBI:90418"/>
        <dbReference type="ChEBI" id="CHEBI:90420"/>
        <dbReference type="ChEBI" id="CHEBI:456216"/>
        <dbReference type="EC" id="2.7.1.172"/>
    </reaction>
    <physiologicalReaction direction="left-to-right" evidence="3">
        <dbReference type="Rhea" id="RHEA:48433"/>
    </physiologicalReaction>
</comment>
<accession>A0A6V8QZY1</accession>
<dbReference type="SMART" id="SM00320">
    <property type="entry name" value="WD40"/>
    <property type="match status" value="7"/>
</dbReference>
<dbReference type="InterPro" id="IPR036322">
    <property type="entry name" value="WD40_repeat_dom_sf"/>
</dbReference>
<evidence type="ECO:0000259" key="6">
    <source>
        <dbReference type="Pfam" id="PF24883"/>
    </source>
</evidence>
<feature type="compositionally biased region" description="Polar residues" evidence="4">
    <location>
        <begin position="1966"/>
        <end position="1980"/>
    </location>
</feature>
<dbReference type="Proteomes" id="UP000517252">
    <property type="component" value="Unassembled WGS sequence"/>
</dbReference>
<dbReference type="EMBL" id="BLZH01000006">
    <property type="protein sequence ID" value="GFP55913.1"/>
    <property type="molecule type" value="Genomic_DNA"/>
</dbReference>
<dbReference type="Gene3D" id="3.90.1200.10">
    <property type="match status" value="1"/>
</dbReference>
<evidence type="ECO:0000313" key="7">
    <source>
        <dbReference type="EMBL" id="GFP55913.1"/>
    </source>
</evidence>
<proteinExistence type="predicted"/>